<keyword evidence="20" id="KW-1185">Reference proteome</keyword>
<evidence type="ECO:0000256" key="12">
    <source>
        <dbReference type="ARBA" id="ARBA00022833"/>
    </source>
</evidence>
<sequence>MSTRREFALPGARPHYNPDRPGNVEHIALDLAIDLEKQCVSGTCCIRLRCVADETRVFSLDAVELQIEAVRTNGNPAGFDHDGAVLRVRPAVPAAAGQVVELAIDYRVEKPRRGIYFVGPDADYPDKPVQVWTQGEDEDSRFWFPCFDYPGQLATSEVRVQVPARYQTVSNGVLMRIEEYNGSKIYHWHQAQVHPCYLITLVVAELSEIQDRWEDIPTPYYVTPGREEEARRTFAKTPSMVAFFSERFGVRYPFARYAQVCAVDFIFGGMENTGATTQTDRCLLDEQAAREIRWPEDLVCHELVHQWFGDLVVIRHWSHAWIKEGAATYFESLWREHEHGSQDAAYYRYQTAQAYFEEDSERYRRPIVTNVYKEPIELYDRHLYEKASTVYHMLRHYLGEAAFFRAMQTFLSANAHRTVETVDLLQAVEAASGRNMLPLFEQYVFKAGHPQFKVRFEWDSEASLAKVEVSQTQTVDEKTGLFDLAISLGFGWATDVPPKCIPVRIRQKEQTFCFPFEQKPLYFSFDPGNPVLKTVELEVPAELLKNQLAVDPELMGRIFAAQALAKQLTPDIARALGTVLLDENQFWGLRAEAAKALGSTKKDYAYAVLREAAGGGDLRVRAAAIKALAEDKSPETFAAIRPCLSDPSYTVSAEAARAVGKAKHADSRALLTQVLASRPSWNDMVGSAALAGLAELKDDPAALEAILERTRRGTPQALRLAAIRALGSAGEGGENQKVLDALAQVAQEAQFSTRRAVIAALGSLKSPKALPLLEQIAREDPDGRLRRSALESVESIRSQVGQDRELKQLREALESLQEENRSLKSRLEVLESRLPSP</sequence>
<dbReference type="InterPro" id="IPR011989">
    <property type="entry name" value="ARM-like"/>
</dbReference>
<dbReference type="Pfam" id="PF01433">
    <property type="entry name" value="Peptidase_M1"/>
    <property type="match status" value="1"/>
</dbReference>
<keyword evidence="7" id="KW-0042">Antenna complex</keyword>
<dbReference type="EMBL" id="CP063845">
    <property type="protein sequence ID" value="UFP95301.1"/>
    <property type="molecule type" value="Genomic_DNA"/>
</dbReference>
<evidence type="ECO:0000313" key="20">
    <source>
        <dbReference type="Proteomes" id="UP001054846"/>
    </source>
</evidence>
<dbReference type="SUPFAM" id="SSF55486">
    <property type="entry name" value="Metalloproteases ('zincins'), catalytic domain"/>
    <property type="match status" value="1"/>
</dbReference>
<dbReference type="InterPro" id="IPR001930">
    <property type="entry name" value="Peptidase_M1"/>
</dbReference>
<dbReference type="Pfam" id="PF13646">
    <property type="entry name" value="HEAT_2"/>
    <property type="match status" value="2"/>
</dbReference>
<name>A0ABY3PNT7_9CYAN</name>
<comment type="similarity">
    <text evidence="3">Belongs to the peptidase M1 family.</text>
</comment>
<dbReference type="CDD" id="cd09603">
    <property type="entry name" value="M1_APN_like"/>
    <property type="match status" value="1"/>
</dbReference>
<comment type="catalytic activity">
    <reaction evidence="1">
        <text>Release of an N-terminal amino acid, Xaa-|-Yaa- from a peptide, amide or arylamide. Xaa is preferably Ala, but may be most amino acids including Pro (slow action). When a terminal hydrophobic residue is followed by a prolyl residue, the two may be released as an intact Xaa-Pro dipeptide.</text>
        <dbReference type="EC" id="3.4.11.2"/>
    </reaction>
</comment>
<dbReference type="PRINTS" id="PR00756">
    <property type="entry name" value="ALADIPTASE"/>
</dbReference>
<dbReference type="Gene3D" id="1.25.10.10">
    <property type="entry name" value="Leucine-rich Repeat Variant"/>
    <property type="match status" value="2"/>
</dbReference>
<protein>
    <recommendedName>
        <fullName evidence="5">Aminopeptidase N</fullName>
        <ecNumber evidence="4">3.4.11.2</ecNumber>
    </recommendedName>
    <alternativeName>
        <fullName evidence="14">Alanine aminopeptidase</fullName>
    </alternativeName>
    <alternativeName>
        <fullName evidence="15">Lysyl aminopeptidase</fullName>
    </alternativeName>
</protein>
<evidence type="ECO:0000256" key="14">
    <source>
        <dbReference type="ARBA" id="ARBA00029811"/>
    </source>
</evidence>
<evidence type="ECO:0000259" key="17">
    <source>
        <dbReference type="Pfam" id="PF01433"/>
    </source>
</evidence>
<evidence type="ECO:0000256" key="16">
    <source>
        <dbReference type="SAM" id="Coils"/>
    </source>
</evidence>
<reference evidence="19 20" key="1">
    <citation type="journal article" date="2021" name="Genome Biol. Evol.">
        <title>Complete Genome Sequencing of a Novel Gloeobacter Species from a Waterfall Cave in Mexico.</title>
        <authorList>
            <person name="Saw J.H."/>
            <person name="Cardona T."/>
            <person name="Montejano G."/>
        </authorList>
    </citation>
    <scope>NUCLEOTIDE SEQUENCE [LARGE SCALE GENOMIC DNA]</scope>
    <source>
        <strain evidence="19">MG652769</strain>
    </source>
</reference>
<dbReference type="Gene3D" id="2.60.40.1730">
    <property type="entry name" value="tricorn interacting facor f3 domain"/>
    <property type="match status" value="1"/>
</dbReference>
<evidence type="ECO:0000256" key="7">
    <source>
        <dbReference type="ARBA" id="ARBA00022549"/>
    </source>
</evidence>
<dbReference type="SMART" id="SM00567">
    <property type="entry name" value="EZ_HEAT"/>
    <property type="match status" value="7"/>
</dbReference>
<keyword evidence="8" id="KW-0645">Protease</keyword>
<evidence type="ECO:0000256" key="5">
    <source>
        <dbReference type="ARBA" id="ARBA00015611"/>
    </source>
</evidence>
<feature type="coiled-coil region" evidence="16">
    <location>
        <begin position="799"/>
        <end position="833"/>
    </location>
</feature>
<feature type="domain" description="Peptidase M1 membrane alanine aminopeptidase" evidence="17">
    <location>
        <begin position="235"/>
        <end position="443"/>
    </location>
</feature>
<keyword evidence="12" id="KW-0862">Zinc</keyword>
<dbReference type="Pfam" id="PF17900">
    <property type="entry name" value="Peptidase_M1_N"/>
    <property type="match status" value="1"/>
</dbReference>
<dbReference type="InterPro" id="IPR014782">
    <property type="entry name" value="Peptidase_M1_dom"/>
</dbReference>
<evidence type="ECO:0000256" key="2">
    <source>
        <dbReference type="ARBA" id="ARBA00001947"/>
    </source>
</evidence>
<keyword evidence="16" id="KW-0175">Coiled coil</keyword>
<comment type="cofactor">
    <cofactor evidence="2">
        <name>Zn(2+)</name>
        <dbReference type="ChEBI" id="CHEBI:29105"/>
    </cofactor>
</comment>
<dbReference type="EC" id="3.4.11.2" evidence="4"/>
<keyword evidence="13" id="KW-0482">Metalloprotease</keyword>
<dbReference type="PROSITE" id="PS50077">
    <property type="entry name" value="HEAT_REPEAT"/>
    <property type="match status" value="1"/>
</dbReference>
<evidence type="ECO:0000256" key="8">
    <source>
        <dbReference type="ARBA" id="ARBA00022670"/>
    </source>
</evidence>
<dbReference type="InterPro" id="IPR021133">
    <property type="entry name" value="HEAT_type_2"/>
</dbReference>
<evidence type="ECO:0000259" key="18">
    <source>
        <dbReference type="Pfam" id="PF17900"/>
    </source>
</evidence>
<evidence type="ECO:0000256" key="3">
    <source>
        <dbReference type="ARBA" id="ARBA00010136"/>
    </source>
</evidence>
<evidence type="ECO:0000256" key="11">
    <source>
        <dbReference type="ARBA" id="ARBA00022801"/>
    </source>
</evidence>
<dbReference type="InterPro" id="IPR042097">
    <property type="entry name" value="Aminopeptidase_N-like_N_sf"/>
</dbReference>
<dbReference type="InterPro" id="IPR004155">
    <property type="entry name" value="PBS_lyase_HEAT"/>
</dbReference>
<dbReference type="Gene3D" id="1.10.390.10">
    <property type="entry name" value="Neutral Protease Domain 2"/>
    <property type="match status" value="1"/>
</dbReference>
<dbReference type="InterPro" id="IPR027268">
    <property type="entry name" value="Peptidase_M4/M1_CTD_sf"/>
</dbReference>
<dbReference type="PANTHER" id="PTHR11533">
    <property type="entry name" value="PROTEASE M1 ZINC METALLOPROTEASE"/>
    <property type="match status" value="1"/>
</dbReference>
<accession>A0ABY3PNT7</accession>
<dbReference type="RefSeq" id="WP_230842527.1">
    <property type="nucleotide sequence ID" value="NZ_CP063845.1"/>
</dbReference>
<organism evidence="19 20">
    <name type="scientific">Gloeobacter morelensis MG652769</name>
    <dbReference type="NCBI Taxonomy" id="2781736"/>
    <lineage>
        <taxon>Bacteria</taxon>
        <taxon>Bacillati</taxon>
        <taxon>Cyanobacteriota</taxon>
        <taxon>Cyanophyceae</taxon>
        <taxon>Gloeobacterales</taxon>
        <taxon>Gloeobacteraceae</taxon>
        <taxon>Gloeobacter</taxon>
        <taxon>Gloeobacter morelensis</taxon>
    </lineage>
</organism>
<dbReference type="InterPro" id="IPR016024">
    <property type="entry name" value="ARM-type_fold"/>
</dbReference>
<keyword evidence="9" id="KW-0479">Metal-binding</keyword>
<proteinExistence type="inferred from homology"/>
<dbReference type="Proteomes" id="UP001054846">
    <property type="component" value="Chromosome"/>
</dbReference>
<dbReference type="InterPro" id="IPR045357">
    <property type="entry name" value="Aminopeptidase_N-like_N"/>
</dbReference>
<keyword evidence="6" id="KW-0031">Aminopeptidase</keyword>
<gene>
    <name evidence="19" type="ORF">ISF26_03350</name>
</gene>
<evidence type="ECO:0000313" key="19">
    <source>
        <dbReference type="EMBL" id="UFP95301.1"/>
    </source>
</evidence>
<dbReference type="InterPro" id="IPR050344">
    <property type="entry name" value="Peptidase_M1_aminopeptidases"/>
</dbReference>
<dbReference type="SUPFAM" id="SSF63737">
    <property type="entry name" value="Leukotriene A4 hydrolase N-terminal domain"/>
    <property type="match status" value="1"/>
</dbReference>
<evidence type="ECO:0000256" key="6">
    <source>
        <dbReference type="ARBA" id="ARBA00022438"/>
    </source>
</evidence>
<evidence type="ECO:0000256" key="4">
    <source>
        <dbReference type="ARBA" id="ARBA00012564"/>
    </source>
</evidence>
<evidence type="ECO:0000256" key="1">
    <source>
        <dbReference type="ARBA" id="ARBA00000098"/>
    </source>
</evidence>
<evidence type="ECO:0000256" key="10">
    <source>
        <dbReference type="ARBA" id="ARBA00022738"/>
    </source>
</evidence>
<keyword evidence="10" id="KW-0605">Phycobilisome</keyword>
<feature type="domain" description="Aminopeptidase N-like N-terminal" evidence="18">
    <location>
        <begin position="25"/>
        <end position="198"/>
    </location>
</feature>
<keyword evidence="11" id="KW-0378">Hydrolase</keyword>
<dbReference type="SUPFAM" id="SSF48371">
    <property type="entry name" value="ARM repeat"/>
    <property type="match status" value="1"/>
</dbReference>
<evidence type="ECO:0000256" key="15">
    <source>
        <dbReference type="ARBA" id="ARBA00031533"/>
    </source>
</evidence>
<dbReference type="PANTHER" id="PTHR11533:SF174">
    <property type="entry name" value="PUROMYCIN-SENSITIVE AMINOPEPTIDASE-RELATED"/>
    <property type="match status" value="1"/>
</dbReference>
<evidence type="ECO:0000256" key="9">
    <source>
        <dbReference type="ARBA" id="ARBA00022723"/>
    </source>
</evidence>
<evidence type="ECO:0000256" key="13">
    <source>
        <dbReference type="ARBA" id="ARBA00023049"/>
    </source>
</evidence>